<keyword evidence="2" id="KW-1185">Reference proteome</keyword>
<comment type="caution">
    <text evidence="1">The sequence shown here is derived from an EMBL/GenBank/DDBJ whole genome shotgun (WGS) entry which is preliminary data.</text>
</comment>
<dbReference type="SUPFAM" id="SSF110916">
    <property type="entry name" value="Peptidyl-tRNA hydrolase domain-like"/>
    <property type="match status" value="1"/>
</dbReference>
<name>A0ABD2N457_9CUCU</name>
<dbReference type="AlphaFoldDB" id="A0ABD2N457"/>
<dbReference type="PANTHER" id="PTHR11075:SF54">
    <property type="entry name" value="LARGE RIBOSOMAL SUBUNIT PROTEIN ML62"/>
    <property type="match status" value="1"/>
</dbReference>
<evidence type="ECO:0000313" key="2">
    <source>
        <dbReference type="Proteomes" id="UP001516400"/>
    </source>
</evidence>
<proteinExistence type="predicted"/>
<evidence type="ECO:0000313" key="1">
    <source>
        <dbReference type="EMBL" id="KAL3273516.1"/>
    </source>
</evidence>
<reference evidence="1 2" key="1">
    <citation type="journal article" date="2021" name="BMC Biol.">
        <title>Horizontally acquired antibacterial genes associated with adaptive radiation of ladybird beetles.</title>
        <authorList>
            <person name="Li H.S."/>
            <person name="Tang X.F."/>
            <person name="Huang Y.H."/>
            <person name="Xu Z.Y."/>
            <person name="Chen M.L."/>
            <person name="Du X.Y."/>
            <person name="Qiu B.Y."/>
            <person name="Chen P.T."/>
            <person name="Zhang W."/>
            <person name="Slipinski A."/>
            <person name="Escalona H.E."/>
            <person name="Waterhouse R.M."/>
            <person name="Zwick A."/>
            <person name="Pang H."/>
        </authorList>
    </citation>
    <scope>NUCLEOTIDE SEQUENCE [LARGE SCALE GENOMIC DNA]</scope>
    <source>
        <strain evidence="1">SYSU2018</strain>
    </source>
</reference>
<organism evidence="1 2">
    <name type="scientific">Cryptolaemus montrouzieri</name>
    <dbReference type="NCBI Taxonomy" id="559131"/>
    <lineage>
        <taxon>Eukaryota</taxon>
        <taxon>Metazoa</taxon>
        <taxon>Ecdysozoa</taxon>
        <taxon>Arthropoda</taxon>
        <taxon>Hexapoda</taxon>
        <taxon>Insecta</taxon>
        <taxon>Pterygota</taxon>
        <taxon>Neoptera</taxon>
        <taxon>Endopterygota</taxon>
        <taxon>Coleoptera</taxon>
        <taxon>Polyphaga</taxon>
        <taxon>Cucujiformia</taxon>
        <taxon>Coccinelloidea</taxon>
        <taxon>Coccinellidae</taxon>
        <taxon>Scymninae</taxon>
        <taxon>Scymnini</taxon>
        <taxon>Cryptolaemus</taxon>
    </lineage>
</organism>
<protein>
    <recommendedName>
        <fullName evidence="3">Peptidyl-tRNA hydrolase ICT1, mitochondrial</fullName>
    </recommendedName>
</protein>
<dbReference type="PANTHER" id="PTHR11075">
    <property type="entry name" value="PEPTIDE CHAIN RELEASE FACTOR"/>
    <property type="match status" value="1"/>
</dbReference>
<dbReference type="EMBL" id="JABFTP020000062">
    <property type="protein sequence ID" value="KAL3273516.1"/>
    <property type="molecule type" value="Genomic_DNA"/>
</dbReference>
<dbReference type="Proteomes" id="UP001516400">
    <property type="component" value="Unassembled WGS sequence"/>
</dbReference>
<dbReference type="InterPro" id="IPR052104">
    <property type="entry name" value="Mito_Release_Factor_mL62"/>
</dbReference>
<accession>A0ABD2N457</accession>
<evidence type="ECO:0008006" key="3">
    <source>
        <dbReference type="Google" id="ProtNLM"/>
    </source>
</evidence>
<gene>
    <name evidence="1" type="ORF">HHI36_014956</name>
</gene>
<dbReference type="Gene3D" id="3.30.160.20">
    <property type="match status" value="1"/>
</dbReference>
<sequence>MNFIKIFAVNVTKTQNIFYNSIRLNSFNSAISLRNLYPSSSLRLTNITKAPENEKEFNGYIPLDQIEITYIDVRFHVKSATWINEEIKDKLLKKCQNQISKEGCLIFRSDLTRHQQLNLADCLEKIRTLIRNCSQNVSQPSEETIDKIRRRHERAAQERLAIKRTRSQIKSERSGNIIV</sequence>